<evidence type="ECO:0000256" key="9">
    <source>
        <dbReference type="ARBA" id="ARBA00023224"/>
    </source>
</evidence>
<dbReference type="PRINTS" id="PR00390">
    <property type="entry name" value="PHPHLIPASEC"/>
</dbReference>
<dbReference type="SMART" id="SM00148">
    <property type="entry name" value="PLCXc"/>
    <property type="match status" value="1"/>
</dbReference>
<keyword evidence="7 11" id="KW-0442">Lipid degradation</keyword>
<dbReference type="CDD" id="cd00275">
    <property type="entry name" value="C2_PLC_like"/>
    <property type="match status" value="1"/>
</dbReference>
<feature type="region of interest" description="Disordered" evidence="12">
    <location>
        <begin position="1152"/>
        <end position="1256"/>
    </location>
</feature>
<evidence type="ECO:0000256" key="12">
    <source>
        <dbReference type="SAM" id="MobiDB-lite"/>
    </source>
</evidence>
<keyword evidence="5" id="KW-0479">Metal-binding</keyword>
<dbReference type="Proteomes" id="UP000005226">
    <property type="component" value="Chromosome 20"/>
</dbReference>
<accession>A0A674ND35</accession>
<dbReference type="FunFam" id="3.20.20.190:FF:000002">
    <property type="entry name" value="Phosphoinositide phospholipase C"/>
    <property type="match status" value="1"/>
</dbReference>
<feature type="compositionally biased region" description="Polar residues" evidence="12">
    <location>
        <begin position="802"/>
        <end position="812"/>
    </location>
</feature>
<evidence type="ECO:0000256" key="6">
    <source>
        <dbReference type="ARBA" id="ARBA00022837"/>
    </source>
</evidence>
<dbReference type="Pfam" id="PF09279">
    <property type="entry name" value="EF-hand_like"/>
    <property type="match status" value="1"/>
</dbReference>
<proteinExistence type="predicted"/>
<dbReference type="GO" id="GO:0051209">
    <property type="term" value="P:release of sequestered calcium ion into cytosol"/>
    <property type="evidence" value="ECO:0007669"/>
    <property type="project" value="TreeGrafter"/>
</dbReference>
<dbReference type="PANTHER" id="PTHR10336">
    <property type="entry name" value="PHOSPHOINOSITIDE-SPECIFIC PHOSPHOLIPASE C FAMILY PROTEIN"/>
    <property type="match status" value="1"/>
</dbReference>
<dbReference type="PROSITE" id="PS50007">
    <property type="entry name" value="PIPLC_X_DOMAIN"/>
    <property type="match status" value="1"/>
</dbReference>
<feature type="domain" description="C2" evidence="13">
    <location>
        <begin position="960"/>
        <end position="1089"/>
    </location>
</feature>
<keyword evidence="17" id="KW-1185">Reference proteome</keyword>
<dbReference type="GeneTree" id="ENSGT00940000157185"/>
<keyword evidence="8 11" id="KW-0443">Lipid metabolism</keyword>
<feature type="compositionally biased region" description="Polar residues" evidence="12">
    <location>
        <begin position="1190"/>
        <end position="1202"/>
    </location>
</feature>
<dbReference type="EC" id="3.1.4.11" evidence="3 11"/>
<evidence type="ECO:0000256" key="10">
    <source>
        <dbReference type="ARBA" id="ARBA00023674"/>
    </source>
</evidence>
<dbReference type="SMART" id="SM00149">
    <property type="entry name" value="PLCYc"/>
    <property type="match status" value="1"/>
</dbReference>
<dbReference type="GO" id="GO:0005509">
    <property type="term" value="F:calcium ion binding"/>
    <property type="evidence" value="ECO:0007669"/>
    <property type="project" value="InterPro"/>
</dbReference>
<dbReference type="PANTHER" id="PTHR10336:SF166">
    <property type="entry name" value="1-PHOSPHATIDYLINOSITOL 4,5-BISPHOSPHATE PHOSPHODIESTERASE ETA-2"/>
    <property type="match status" value="1"/>
</dbReference>
<evidence type="ECO:0000259" key="13">
    <source>
        <dbReference type="PROSITE" id="PS50004"/>
    </source>
</evidence>
<dbReference type="FunFam" id="1.10.238.10:FF:000005">
    <property type="entry name" value="Phosphoinositide phospholipase C"/>
    <property type="match status" value="1"/>
</dbReference>
<dbReference type="InterPro" id="IPR015359">
    <property type="entry name" value="PLC_EF-hand-like"/>
</dbReference>
<dbReference type="FunFam" id="2.30.29.30:FF:000063">
    <property type="entry name" value="Phosphoinositide phospholipase C"/>
    <property type="match status" value="1"/>
</dbReference>
<dbReference type="SUPFAM" id="SSF49562">
    <property type="entry name" value="C2 domain (Calcium/lipid-binding domain, CaLB)"/>
    <property type="match status" value="1"/>
</dbReference>
<gene>
    <name evidence="16" type="primary">plch2a</name>
</gene>
<dbReference type="PROSITE" id="PS50008">
    <property type="entry name" value="PIPLC_Y_DOMAIN"/>
    <property type="match status" value="1"/>
</dbReference>
<evidence type="ECO:0000256" key="11">
    <source>
        <dbReference type="RuleBase" id="RU361133"/>
    </source>
</evidence>
<dbReference type="GO" id="GO:0048015">
    <property type="term" value="P:phosphatidylinositol-mediated signaling"/>
    <property type="evidence" value="ECO:0007669"/>
    <property type="project" value="TreeGrafter"/>
</dbReference>
<reference evidence="16 17" key="1">
    <citation type="journal article" date="2011" name="Genome Biol. Evol.">
        <title>Integration of the genetic map and genome assembly of fugu facilitates insights into distinct features of genome evolution in teleosts and mammals.</title>
        <authorList>
            <person name="Kai W."/>
            <person name="Kikuchi K."/>
            <person name="Tohari S."/>
            <person name="Chew A.K."/>
            <person name="Tay A."/>
            <person name="Fujiwara A."/>
            <person name="Hosoya S."/>
            <person name="Suetake H."/>
            <person name="Naruse K."/>
            <person name="Brenner S."/>
            <person name="Suzuki Y."/>
            <person name="Venkatesh B."/>
        </authorList>
    </citation>
    <scope>NUCLEOTIDE SEQUENCE [LARGE SCALE GENOMIC DNA]</scope>
</reference>
<evidence type="ECO:0000256" key="1">
    <source>
        <dbReference type="ARBA" id="ARBA00001913"/>
    </source>
</evidence>
<evidence type="ECO:0000256" key="2">
    <source>
        <dbReference type="ARBA" id="ARBA00004496"/>
    </source>
</evidence>
<evidence type="ECO:0000256" key="7">
    <source>
        <dbReference type="ARBA" id="ARBA00022963"/>
    </source>
</evidence>
<dbReference type="InterPro" id="IPR017946">
    <property type="entry name" value="PLC-like_Pdiesterase_TIM-brl"/>
</dbReference>
<feature type="region of interest" description="Disordered" evidence="12">
    <location>
        <begin position="1305"/>
        <end position="1328"/>
    </location>
</feature>
<dbReference type="PROSITE" id="PS50004">
    <property type="entry name" value="C2"/>
    <property type="match status" value="1"/>
</dbReference>
<dbReference type="SMART" id="SM00233">
    <property type="entry name" value="PH"/>
    <property type="match status" value="1"/>
</dbReference>
<organism evidence="16 17">
    <name type="scientific">Takifugu rubripes</name>
    <name type="common">Japanese pufferfish</name>
    <name type="synonym">Fugu rubripes</name>
    <dbReference type="NCBI Taxonomy" id="31033"/>
    <lineage>
        <taxon>Eukaryota</taxon>
        <taxon>Metazoa</taxon>
        <taxon>Chordata</taxon>
        <taxon>Craniata</taxon>
        <taxon>Vertebrata</taxon>
        <taxon>Euteleostomi</taxon>
        <taxon>Actinopterygii</taxon>
        <taxon>Neopterygii</taxon>
        <taxon>Teleostei</taxon>
        <taxon>Neoteleostei</taxon>
        <taxon>Acanthomorphata</taxon>
        <taxon>Eupercaria</taxon>
        <taxon>Tetraodontiformes</taxon>
        <taxon>Tetradontoidea</taxon>
        <taxon>Tetraodontidae</taxon>
        <taxon>Takifugu</taxon>
    </lineage>
</organism>
<reference evidence="16" key="3">
    <citation type="submission" date="2025-09" db="UniProtKB">
        <authorList>
            <consortium name="Ensembl"/>
        </authorList>
    </citation>
    <scope>IDENTIFICATION</scope>
</reference>
<dbReference type="InterPro" id="IPR000909">
    <property type="entry name" value="PLipase_C_PInositol-sp_X_dom"/>
</dbReference>
<feature type="domain" description="EF-hand" evidence="15">
    <location>
        <begin position="413"/>
        <end position="435"/>
    </location>
</feature>
<dbReference type="SMART" id="SM00054">
    <property type="entry name" value="EFh"/>
    <property type="match status" value="2"/>
</dbReference>
<dbReference type="SMART" id="SM00239">
    <property type="entry name" value="C2"/>
    <property type="match status" value="1"/>
</dbReference>
<dbReference type="SUPFAM" id="SSF47473">
    <property type="entry name" value="EF-hand"/>
    <property type="match status" value="1"/>
</dbReference>
<dbReference type="InterPro" id="IPR011992">
    <property type="entry name" value="EF-hand-dom_pair"/>
</dbReference>
<keyword evidence="11" id="KW-0378">Hydrolase</keyword>
<dbReference type="Pfam" id="PF00168">
    <property type="entry name" value="C2"/>
    <property type="match status" value="1"/>
</dbReference>
<feature type="compositionally biased region" description="Acidic residues" evidence="12">
    <location>
        <begin position="710"/>
        <end position="728"/>
    </location>
</feature>
<dbReference type="Ensembl" id="ENSTRUT00000066914.1">
    <property type="protein sequence ID" value="ENSTRUP00000071111.1"/>
    <property type="gene ID" value="ENSTRUG00000026747.1"/>
</dbReference>
<dbReference type="InterPro" id="IPR001849">
    <property type="entry name" value="PH_domain"/>
</dbReference>
<dbReference type="GO" id="GO:0004435">
    <property type="term" value="F:phosphatidylinositol-4,5-bisphosphate phospholipase C activity"/>
    <property type="evidence" value="ECO:0007669"/>
    <property type="project" value="UniProtKB-EC"/>
</dbReference>
<dbReference type="InterPro" id="IPR001711">
    <property type="entry name" value="PLipase_C_Pinositol-sp_Y"/>
</dbReference>
<dbReference type="Gene3D" id="1.10.238.10">
    <property type="entry name" value="EF-hand"/>
    <property type="match status" value="2"/>
</dbReference>
<dbReference type="GO" id="GO:0016042">
    <property type="term" value="P:lipid catabolic process"/>
    <property type="evidence" value="ECO:0007669"/>
    <property type="project" value="UniProtKB-KW"/>
</dbReference>
<keyword evidence="6" id="KW-0106">Calcium</keyword>
<dbReference type="Gene3D" id="3.20.20.190">
    <property type="entry name" value="Phosphatidylinositol (PI) phosphodiesterase"/>
    <property type="match status" value="1"/>
</dbReference>
<feature type="region of interest" description="Disordered" evidence="12">
    <location>
        <begin position="1464"/>
        <end position="1489"/>
    </location>
</feature>
<dbReference type="GO" id="GO:0046488">
    <property type="term" value="P:phosphatidylinositol metabolic process"/>
    <property type="evidence" value="ECO:0007669"/>
    <property type="project" value="TreeGrafter"/>
</dbReference>
<evidence type="ECO:0000256" key="4">
    <source>
        <dbReference type="ARBA" id="ARBA00022490"/>
    </source>
</evidence>
<evidence type="ECO:0000259" key="14">
    <source>
        <dbReference type="PROSITE" id="PS50008"/>
    </source>
</evidence>
<dbReference type="Pfam" id="PF16457">
    <property type="entry name" value="PH_12"/>
    <property type="match status" value="1"/>
</dbReference>
<evidence type="ECO:0000259" key="15">
    <source>
        <dbReference type="PROSITE" id="PS50222"/>
    </source>
</evidence>
<evidence type="ECO:0000256" key="8">
    <source>
        <dbReference type="ARBA" id="ARBA00023098"/>
    </source>
</evidence>
<evidence type="ECO:0000313" key="17">
    <source>
        <dbReference type="Proteomes" id="UP000005226"/>
    </source>
</evidence>
<dbReference type="InterPro" id="IPR035892">
    <property type="entry name" value="C2_domain_sf"/>
</dbReference>
<sequence length="1614" mass="180610">MWSCVGDRVLEVLWSCVGDRVLEVVCWRSCVGGHVVVCWRSCVGGPVVVCWRSCGRVLEIVCWRCCGHVLEVLWSCVGGHVVVCWRSCGRVLEVLWSCVGGRVLEVLWSCVGDRVLEVLWSCVGGHVVVCWRSCVGGHVVVCWRSCGRVLEVMWSCVGGRVLEVMWSCVGDRVLEVLRSCVGGHVVVCWRSCVGGPVVVCWRSCGRVLEVLWSCVGGPMVVCWRSCVGGHVLEVLWSCVGGRVLEVVCWRSCVGGPVVVCWRSCVGVEKCMRSMQMGTQMVKLRGGSRGLVRFFYLDEHKSCIRWRPSRKNEKAKIAVDSIREIREGKQSEIFQRYSDGSFDPNCCFSLYYGEHMASLDLVTGTGEEARTWITGLRYLMAGISDEDSLAKRQRTRDQYPYFTFSIADVSHLSDKNGDGSLSISEVLQLLHKLNVNLPRQKVKQMFKEADTDQNQGTLGFEEFCSFYKMMSTRRDLYLLMLTYSNLKDHLDIDDLARFLNTEQKMTKVTRDHCLEIVTKFEPSSDNQKQGLLGIDGFTNYMRSPAADIFNPDHYSMNQDMNQPLCNYFIASSHNTYLTGDQLMSQSRVDMYAWVLQAGCRCIEVDCWDGPDGEPIVHHGYTLTSKILFRDVIETINKYAFIKTEYPVILSIENHCSVPQQKKMAQYLTEIFGDKLNLSSIKADTLGRLPSPEALKGRILVKGKKLPPNIDENAEEGDVSDEDSADEMEDDCKLMNGDTSAIRKQVENMAKKKLDSLLKESKIRDREDPDSFTITALPPAGKATQKNSFKGKVDDGSDTADDANASSNKRTSRSFMESFSKRKVTYFNHTLKFSYQQNKKTMKLSRALSDLVKYTQSVGLYDIEAQANCNWQVSSLSETKAHQLMQHKAASFIHFNQQQLSRIYPSSYRVDSSNFNPQPFWNAGCQLVALNYQTEGRVLQLNRAKFYSNGNCGYILKPACMCEGNFNPNLEDPLPARMKKQLVIKIISGQQLPKPKDSMLGDRGEIIDPFVEVEVIGLPVDCCKGQTRVVDDNGFNPMWEETLVFTIHMPDLALVRFLVWDHDPIGQDFIGQRTIAFNSMMPGYRHVYLEGMEEASVFVHIAVNDVTGKVGKARTSSGIKGIFHKHPKQASLDSHAAAQHSHKHPFGAHLLRRTASAPTKGQPKTKKGFPEITNDNSSEGAGEEREPENKASHQTTALRQGDSLSQEKGHRDNPDTNGTFHPEGGKGKSSHVTQNRPMSEPLKRPRNGTEMSGEGTAGQKEELFSHLPSNTPVRRTKLQACVQEAGQVPPTVPAVWTDATISDRLWSKLKPTSQQDSTSSSSSISSSDTIIDLSLPNPTRKCFNSFSTVTNSCDPTWVTCCRSTLSARHSVAVNKSDSQPNLWQSQCHNDELTTCPVLPPQEISADSPIKQIQRRHTWSRLYMEELKQSSACRPLSATSPDSKSKSLGDLTSEDISCHFDSTYRSISSSFGSRPSREQHPQNSGRHQPASHLTEQLRKLASVEPLTPQDAAVECKEKELEEEAVNGSVVRRTSRSHSRVRYIANRAKKSQERQKIQGLLQGRSDRGTPEGACSGAPSTFTSEDLLAQLNLFARQPPRTSQFHADPDNTDVFFLLRL</sequence>
<dbReference type="InterPro" id="IPR018247">
    <property type="entry name" value="EF_Hand_1_Ca_BS"/>
</dbReference>
<feature type="region of interest" description="Disordered" evidence="12">
    <location>
        <begin position="704"/>
        <end position="736"/>
    </location>
</feature>
<feature type="compositionally biased region" description="Low complexity" evidence="12">
    <location>
        <begin position="1310"/>
        <end position="1328"/>
    </location>
</feature>
<dbReference type="Gene3D" id="2.30.29.30">
    <property type="entry name" value="Pleckstrin-homology domain (PH domain)/Phosphotyrosine-binding domain (PTB)"/>
    <property type="match status" value="1"/>
</dbReference>
<comment type="subcellular location">
    <subcellularLocation>
        <location evidence="2">Cytoplasm</location>
    </subcellularLocation>
</comment>
<dbReference type="PROSITE" id="PS00018">
    <property type="entry name" value="EF_HAND_1"/>
    <property type="match status" value="1"/>
</dbReference>
<dbReference type="SUPFAM" id="SSF50729">
    <property type="entry name" value="PH domain-like"/>
    <property type="match status" value="1"/>
</dbReference>
<evidence type="ECO:0000313" key="16">
    <source>
        <dbReference type="Ensembl" id="ENSTRUP00000071111.1"/>
    </source>
</evidence>
<feature type="compositionally biased region" description="Polar residues" evidence="12">
    <location>
        <begin position="1478"/>
        <end position="1489"/>
    </location>
</feature>
<comment type="cofactor">
    <cofactor evidence="1">
        <name>Ca(2+)</name>
        <dbReference type="ChEBI" id="CHEBI:29108"/>
    </cofactor>
</comment>
<feature type="domain" description="EF-hand" evidence="15">
    <location>
        <begin position="436"/>
        <end position="472"/>
    </location>
</feature>
<feature type="domain" description="PI-PLC Y-box" evidence="14">
    <location>
        <begin position="846"/>
        <end position="959"/>
    </location>
</feature>
<keyword evidence="4" id="KW-0963">Cytoplasm</keyword>
<evidence type="ECO:0000256" key="5">
    <source>
        <dbReference type="ARBA" id="ARBA00022723"/>
    </source>
</evidence>
<dbReference type="InParanoid" id="A0A674ND35"/>
<keyword evidence="9" id="KW-0807">Transducer</keyword>
<dbReference type="InterPro" id="IPR001192">
    <property type="entry name" value="PI-PLC_fam"/>
</dbReference>
<dbReference type="GO" id="GO:0005737">
    <property type="term" value="C:cytoplasm"/>
    <property type="evidence" value="ECO:0007669"/>
    <property type="project" value="UniProtKB-SubCell"/>
</dbReference>
<name>A0A674ND35_TAKRU</name>
<dbReference type="Pfam" id="PF00387">
    <property type="entry name" value="PI-PLC-Y"/>
    <property type="match status" value="1"/>
</dbReference>
<dbReference type="Pfam" id="PF00388">
    <property type="entry name" value="PI-PLC-X"/>
    <property type="match status" value="1"/>
</dbReference>
<protein>
    <recommendedName>
        <fullName evidence="3 11">Phosphoinositide phospholipase C</fullName>
        <ecNumber evidence="3 11">3.1.4.11</ecNumber>
    </recommendedName>
</protein>
<feature type="compositionally biased region" description="Basic and acidic residues" evidence="12">
    <location>
        <begin position="1180"/>
        <end position="1189"/>
    </location>
</feature>
<dbReference type="CDD" id="cd13364">
    <property type="entry name" value="PH_PLC_eta"/>
    <property type="match status" value="1"/>
</dbReference>
<dbReference type="InterPro" id="IPR011993">
    <property type="entry name" value="PH-like_dom_sf"/>
</dbReference>
<reference evidence="16" key="2">
    <citation type="submission" date="2025-08" db="UniProtKB">
        <authorList>
            <consortium name="Ensembl"/>
        </authorList>
    </citation>
    <scope>IDENTIFICATION</scope>
</reference>
<comment type="catalytic activity">
    <reaction evidence="10">
        <text>a 1,2-diacyl-sn-glycero-3-phospho-(1D-myo-inositol-4,5-bisphosphate) + H2O = 1D-myo-inositol 1,4,5-trisphosphate + a 1,2-diacyl-sn-glycerol + H(+)</text>
        <dbReference type="Rhea" id="RHEA:33179"/>
        <dbReference type="ChEBI" id="CHEBI:15377"/>
        <dbReference type="ChEBI" id="CHEBI:15378"/>
        <dbReference type="ChEBI" id="CHEBI:17815"/>
        <dbReference type="ChEBI" id="CHEBI:58456"/>
        <dbReference type="ChEBI" id="CHEBI:203600"/>
        <dbReference type="EC" id="3.1.4.11"/>
    </reaction>
    <physiologicalReaction direction="left-to-right" evidence="10">
        <dbReference type="Rhea" id="RHEA:33180"/>
    </physiologicalReaction>
</comment>
<dbReference type="InterPro" id="IPR000008">
    <property type="entry name" value="C2_dom"/>
</dbReference>
<feature type="region of interest" description="Disordered" evidence="12">
    <location>
        <begin position="767"/>
        <end position="812"/>
    </location>
</feature>
<evidence type="ECO:0000256" key="3">
    <source>
        <dbReference type="ARBA" id="ARBA00012368"/>
    </source>
</evidence>
<dbReference type="SUPFAM" id="SSF51695">
    <property type="entry name" value="PLC-like phosphodiesterases"/>
    <property type="match status" value="1"/>
</dbReference>
<dbReference type="PROSITE" id="PS50222">
    <property type="entry name" value="EF_HAND_2"/>
    <property type="match status" value="2"/>
</dbReference>
<dbReference type="InterPro" id="IPR002048">
    <property type="entry name" value="EF_hand_dom"/>
</dbReference>
<dbReference type="FunFam" id="2.60.40.150:FF:000018">
    <property type="entry name" value="Phosphoinositide phospholipase C"/>
    <property type="match status" value="1"/>
</dbReference>
<dbReference type="Gene3D" id="2.60.40.150">
    <property type="entry name" value="C2 domain"/>
    <property type="match status" value="1"/>
</dbReference>
<feature type="compositionally biased region" description="Basic and acidic residues" evidence="12">
    <location>
        <begin position="1203"/>
        <end position="1212"/>
    </location>
</feature>